<dbReference type="CDD" id="cd00371">
    <property type="entry name" value="HMA"/>
    <property type="match status" value="1"/>
</dbReference>
<feature type="domain" description="HMA" evidence="1">
    <location>
        <begin position="151"/>
        <end position="214"/>
    </location>
</feature>
<sequence length="409" mass="45658">MFLSNLKALQPELCITYGNILPSKFLKIPPLGTVNIHPSLLPLYRGAAPVQRALQAGVKETGVSLAFTFHALDAGPVIAYERLYSNFLLMNDLILTYVGSKLLIHELPSIFDGSGRVKAQPQDDSKATLAPKITPEESWLSFDQEAEVLHNKTHVLKVHINCHGCKQKVKKLLKRIEGVYTVNIDAEQQRVIVTGNVDAATLIKKLVRSGKPAEVWSPWPNQNQSLERANYIKNDKNKTQMQYLVNGGEVDDEWAREGYLNKITGMESLTGEVDQNSMAAAQVEYANMSGDGDAIAGFHGNGSGFAGLGGHDFGELQDLSAGLPPYKYDGHPSYTMMTNMQGYQSNHHPSRFMMDIDMQDMHTMNNMMINGKMYMHHPQMMNHMSPLVPSYTDYYSNFGSAPFHYDWPE</sequence>
<reference evidence="2 3" key="1">
    <citation type="journal article" date="2024" name="Plant J.">
        <title>Genome sequences and population genomics reveal climatic adaptation and genomic divergence between two closely related sweetgum species.</title>
        <authorList>
            <person name="Xu W.Q."/>
            <person name="Ren C.Q."/>
            <person name="Zhang X.Y."/>
            <person name="Comes H.P."/>
            <person name="Liu X.H."/>
            <person name="Li Y.G."/>
            <person name="Kettle C.J."/>
            <person name="Jalonen R."/>
            <person name="Gaisberger H."/>
            <person name="Ma Y.Z."/>
            <person name="Qiu Y.X."/>
        </authorList>
    </citation>
    <scope>NUCLEOTIDE SEQUENCE [LARGE SCALE GENOMIC DNA]</scope>
    <source>
        <strain evidence="2">Hangzhou</strain>
    </source>
</reference>
<dbReference type="Gene3D" id="3.30.70.100">
    <property type="match status" value="1"/>
</dbReference>
<dbReference type="Pfam" id="PF00403">
    <property type="entry name" value="HMA"/>
    <property type="match status" value="1"/>
</dbReference>
<evidence type="ECO:0000313" key="3">
    <source>
        <dbReference type="Proteomes" id="UP001415857"/>
    </source>
</evidence>
<dbReference type="InterPro" id="IPR006121">
    <property type="entry name" value="HMA_dom"/>
</dbReference>
<gene>
    <name evidence="2" type="ORF">L1049_002943</name>
</gene>
<dbReference type="SUPFAM" id="SSF53328">
    <property type="entry name" value="Formyltransferase"/>
    <property type="match status" value="1"/>
</dbReference>
<dbReference type="PANTHER" id="PTHR11138:SF5">
    <property type="entry name" value="METHIONYL-TRNA FORMYLTRANSFERASE, MITOCHONDRIAL"/>
    <property type="match status" value="1"/>
</dbReference>
<keyword evidence="3" id="KW-1185">Reference proteome</keyword>
<proteinExistence type="predicted"/>
<evidence type="ECO:0000313" key="2">
    <source>
        <dbReference type="EMBL" id="KAK9272569.1"/>
    </source>
</evidence>
<dbReference type="SUPFAM" id="SSF55008">
    <property type="entry name" value="HMA, heavy metal-associated domain"/>
    <property type="match status" value="1"/>
</dbReference>
<accession>A0AAP0NLE4</accession>
<comment type="caution">
    <text evidence="2">The sequence shown here is derived from an EMBL/GenBank/DDBJ whole genome shotgun (WGS) entry which is preliminary data.</text>
</comment>
<organism evidence="2 3">
    <name type="scientific">Liquidambar formosana</name>
    <name type="common">Formosan gum</name>
    <dbReference type="NCBI Taxonomy" id="63359"/>
    <lineage>
        <taxon>Eukaryota</taxon>
        <taxon>Viridiplantae</taxon>
        <taxon>Streptophyta</taxon>
        <taxon>Embryophyta</taxon>
        <taxon>Tracheophyta</taxon>
        <taxon>Spermatophyta</taxon>
        <taxon>Magnoliopsida</taxon>
        <taxon>eudicotyledons</taxon>
        <taxon>Gunneridae</taxon>
        <taxon>Pentapetalae</taxon>
        <taxon>Saxifragales</taxon>
        <taxon>Altingiaceae</taxon>
        <taxon>Liquidambar</taxon>
    </lineage>
</organism>
<dbReference type="InterPro" id="IPR002376">
    <property type="entry name" value="Formyl_transf_N"/>
</dbReference>
<dbReference type="GO" id="GO:0046872">
    <property type="term" value="F:metal ion binding"/>
    <property type="evidence" value="ECO:0007669"/>
    <property type="project" value="InterPro"/>
</dbReference>
<dbReference type="Gene3D" id="3.40.50.170">
    <property type="entry name" value="Formyl transferase, N-terminal domain"/>
    <property type="match status" value="1"/>
</dbReference>
<dbReference type="PROSITE" id="PS50846">
    <property type="entry name" value="HMA_2"/>
    <property type="match status" value="1"/>
</dbReference>
<dbReference type="InterPro" id="IPR036163">
    <property type="entry name" value="HMA_dom_sf"/>
</dbReference>
<dbReference type="GO" id="GO:0005739">
    <property type="term" value="C:mitochondrion"/>
    <property type="evidence" value="ECO:0007669"/>
    <property type="project" value="TreeGrafter"/>
</dbReference>
<dbReference type="EMBL" id="JBBPBK010000013">
    <property type="protein sequence ID" value="KAK9272569.1"/>
    <property type="molecule type" value="Genomic_DNA"/>
</dbReference>
<dbReference type="Pfam" id="PF00551">
    <property type="entry name" value="Formyl_trans_N"/>
    <property type="match status" value="1"/>
</dbReference>
<evidence type="ECO:0000259" key="1">
    <source>
        <dbReference type="PROSITE" id="PS50846"/>
    </source>
</evidence>
<dbReference type="InterPro" id="IPR036477">
    <property type="entry name" value="Formyl_transf_N_sf"/>
</dbReference>
<dbReference type="Proteomes" id="UP001415857">
    <property type="component" value="Unassembled WGS sequence"/>
</dbReference>
<name>A0AAP0NLE4_LIQFO</name>
<dbReference type="PANTHER" id="PTHR11138">
    <property type="entry name" value="METHIONYL-TRNA FORMYLTRANSFERASE"/>
    <property type="match status" value="1"/>
</dbReference>
<protein>
    <recommendedName>
        <fullName evidence="1">HMA domain-containing protein</fullName>
    </recommendedName>
</protein>
<dbReference type="GO" id="GO:0004479">
    <property type="term" value="F:methionyl-tRNA formyltransferase activity"/>
    <property type="evidence" value="ECO:0007669"/>
    <property type="project" value="TreeGrafter"/>
</dbReference>
<dbReference type="AlphaFoldDB" id="A0AAP0NLE4"/>